<evidence type="ECO:0000313" key="2">
    <source>
        <dbReference type="EMBL" id="CAL4059356.1"/>
    </source>
</evidence>
<feature type="compositionally biased region" description="Polar residues" evidence="1">
    <location>
        <begin position="465"/>
        <end position="478"/>
    </location>
</feature>
<gene>
    <name evidence="2" type="ORF">MNOR_LOCUS478</name>
</gene>
<protein>
    <submittedName>
        <fullName evidence="2">Uncharacterized protein</fullName>
    </submittedName>
</protein>
<evidence type="ECO:0000256" key="1">
    <source>
        <dbReference type="SAM" id="MobiDB-lite"/>
    </source>
</evidence>
<dbReference type="InterPro" id="IPR016024">
    <property type="entry name" value="ARM-type_fold"/>
</dbReference>
<sequence>MLVPNCSQTHFVLNFFLNWVKGGGGDPWLPEVAHYTLAGPLGELKVMGYQLICLYVPSTNNPAMYCLVRIRNVSKTGLKDSLFNWPQIVKGILVSLLRVTATCKKSCMRVIESTFLSACYLLCASHKTRGSLIQTSICILRQINIFPRRRENRLRWGIGGGGVFQRLQSDNFFKNAAVSVAADVVSKNLKIQISPKLFYILQNERLYSLDVSYKISNTWAWYTIFQIRDESQDRIHQSPTKFHQSPTKFHQSPTKFHQSPTKFHQSPTNINHQPTSITNQHQSPTKFVIINHQPTSITNQVSSITNQVCNHQSPTNINHQPTSITNQVSSITNQVSSITNQHQSPTNINHQPSFINHQPSLHCCFHTLRICDVFFERRPPMEVQETVKHQGVENNDSALVVALIRDMMSADCLAPHTCNPEEECTLCVLMTTFYQLHMDILAYLCPRVAIQNNRVADIVPHDLESSQTKVSPEESTQEPASSSTSPKPPATSTTLNTEGLLSAVVNMPQIVTATVETVGELDMAANIPQEHVVSAVATAVTLTDEDCAHATVNVVKASVVGEDDKPIDLTKEEEEEVGSYWVTSQGKFKYRIEELPPHLQVIFTMFNHLENTEDGDVIYHMCQCLKYLVLHAEAMVTASNHHRGFLIWMQENKTIDILWSMIDAEWSHVSEVCVQLLLHFVTLPCGSDIFWKLCEKQFNGQNWKVRFQAVEKVVVIGRFLGLSAVRQCPGLQAAIAHAFCFLIASLDDINVSVAQRATLYLTTLPDSGLRALCWCLEQQFDSVIMDRPMIIQALHQLSNRLSDRRILSWDFFFNRFDALYLEAQIALEKHGDIAFPRG</sequence>
<comment type="caution">
    <text evidence="2">The sequence shown here is derived from an EMBL/GenBank/DDBJ whole genome shotgun (WGS) entry which is preliminary data.</text>
</comment>
<feature type="compositionally biased region" description="Low complexity" evidence="1">
    <location>
        <begin position="479"/>
        <end position="494"/>
    </location>
</feature>
<feature type="region of interest" description="Disordered" evidence="1">
    <location>
        <begin position="239"/>
        <end position="267"/>
    </location>
</feature>
<feature type="region of interest" description="Disordered" evidence="1">
    <location>
        <begin position="464"/>
        <end position="494"/>
    </location>
</feature>
<dbReference type="PANTHER" id="PTHR21696">
    <property type="entry name" value="PROTEIN UNC-79 HOMOLOG"/>
    <property type="match status" value="1"/>
</dbReference>
<keyword evidence="3" id="KW-1185">Reference proteome</keyword>
<name>A0AAV2PKN7_MEGNR</name>
<accession>A0AAV2PKN7</accession>
<reference evidence="2 3" key="1">
    <citation type="submission" date="2024-05" db="EMBL/GenBank/DDBJ databases">
        <authorList>
            <person name="Wallberg A."/>
        </authorList>
    </citation>
    <scope>NUCLEOTIDE SEQUENCE [LARGE SCALE GENOMIC DNA]</scope>
</reference>
<evidence type="ECO:0000313" key="3">
    <source>
        <dbReference type="Proteomes" id="UP001497623"/>
    </source>
</evidence>
<dbReference type="Proteomes" id="UP001497623">
    <property type="component" value="Unassembled WGS sequence"/>
</dbReference>
<dbReference type="AlphaFoldDB" id="A0AAV2PKN7"/>
<feature type="non-terminal residue" evidence="2">
    <location>
        <position position="838"/>
    </location>
</feature>
<dbReference type="PANTHER" id="PTHR21696:SF2">
    <property type="entry name" value="PROTEIN UNC-79 HOMOLOG"/>
    <property type="match status" value="1"/>
</dbReference>
<dbReference type="InterPro" id="IPR024855">
    <property type="entry name" value="UNC79"/>
</dbReference>
<proteinExistence type="predicted"/>
<dbReference type="SUPFAM" id="SSF48371">
    <property type="entry name" value="ARM repeat"/>
    <property type="match status" value="1"/>
</dbReference>
<dbReference type="EMBL" id="CAXKWB010000105">
    <property type="protein sequence ID" value="CAL4059356.1"/>
    <property type="molecule type" value="Genomic_DNA"/>
</dbReference>
<organism evidence="2 3">
    <name type="scientific">Meganyctiphanes norvegica</name>
    <name type="common">Northern krill</name>
    <name type="synonym">Thysanopoda norvegica</name>
    <dbReference type="NCBI Taxonomy" id="48144"/>
    <lineage>
        <taxon>Eukaryota</taxon>
        <taxon>Metazoa</taxon>
        <taxon>Ecdysozoa</taxon>
        <taxon>Arthropoda</taxon>
        <taxon>Crustacea</taxon>
        <taxon>Multicrustacea</taxon>
        <taxon>Malacostraca</taxon>
        <taxon>Eumalacostraca</taxon>
        <taxon>Eucarida</taxon>
        <taxon>Euphausiacea</taxon>
        <taxon>Euphausiidae</taxon>
        <taxon>Meganyctiphanes</taxon>
    </lineage>
</organism>